<dbReference type="Proteomes" id="UP000636004">
    <property type="component" value="Unassembled WGS sequence"/>
</dbReference>
<dbReference type="SUPFAM" id="SSF51126">
    <property type="entry name" value="Pectin lyase-like"/>
    <property type="match status" value="1"/>
</dbReference>
<feature type="domain" description="Secretion system C-terminal sorting" evidence="3">
    <location>
        <begin position="699"/>
        <end position="773"/>
    </location>
</feature>
<dbReference type="InterPro" id="IPR012334">
    <property type="entry name" value="Pectin_lyas_fold"/>
</dbReference>
<reference evidence="4" key="1">
    <citation type="journal article" date="2014" name="Int. J. Syst. Evol. Microbiol.">
        <title>Complete genome sequence of Corynebacterium casei LMG S-19264T (=DSM 44701T), isolated from a smear-ripened cheese.</title>
        <authorList>
            <consortium name="US DOE Joint Genome Institute (JGI-PGF)"/>
            <person name="Walter F."/>
            <person name="Albersmeier A."/>
            <person name="Kalinowski J."/>
            <person name="Ruckert C."/>
        </authorList>
    </citation>
    <scope>NUCLEOTIDE SEQUENCE</scope>
    <source>
        <strain evidence="4">KCTC 12710</strain>
    </source>
</reference>
<dbReference type="Pfam" id="PF18962">
    <property type="entry name" value="Por_Secre_tail"/>
    <property type="match status" value="1"/>
</dbReference>
<evidence type="ECO:0000259" key="3">
    <source>
        <dbReference type="Pfam" id="PF18962"/>
    </source>
</evidence>
<evidence type="ECO:0000313" key="4">
    <source>
        <dbReference type="EMBL" id="GGZ69408.1"/>
    </source>
</evidence>
<dbReference type="InterPro" id="IPR032532">
    <property type="entry name" value="DUF4955"/>
</dbReference>
<organism evidence="4 5">
    <name type="scientific">Algibacter mikhailovii</name>
    <dbReference type="NCBI Taxonomy" id="425498"/>
    <lineage>
        <taxon>Bacteria</taxon>
        <taxon>Pseudomonadati</taxon>
        <taxon>Bacteroidota</taxon>
        <taxon>Flavobacteriia</taxon>
        <taxon>Flavobacteriales</taxon>
        <taxon>Flavobacteriaceae</taxon>
        <taxon>Algibacter</taxon>
    </lineage>
</organism>
<evidence type="ECO:0000256" key="1">
    <source>
        <dbReference type="ARBA" id="ARBA00022729"/>
    </source>
</evidence>
<reference evidence="4" key="2">
    <citation type="submission" date="2020-09" db="EMBL/GenBank/DDBJ databases">
        <authorList>
            <person name="Sun Q."/>
            <person name="Kim S."/>
        </authorList>
    </citation>
    <scope>NUCLEOTIDE SEQUENCE</scope>
    <source>
        <strain evidence="4">KCTC 12710</strain>
    </source>
</reference>
<feature type="domain" description="DUF4955" evidence="2">
    <location>
        <begin position="378"/>
        <end position="525"/>
    </location>
</feature>
<dbReference type="RefSeq" id="WP_189358787.1">
    <property type="nucleotide sequence ID" value="NZ_BMWZ01000001.1"/>
</dbReference>
<dbReference type="NCBIfam" id="TIGR04183">
    <property type="entry name" value="Por_Secre_tail"/>
    <property type="match status" value="1"/>
</dbReference>
<sequence length="775" mass="85684">MKITSNGLFTILYAVCFIVQYGNSQDTKIWKKYTGELTGVEADLIPDLPNYSFAGYNLGASAIPESTATVFDVTTYGAVANDNISDVDAIKAAISAAQNAGGGVVFFPPGEFIVNPVAGNYVSIRITHSNIVLKGSGSGPDGTVINMKTVMSQVPGVTALWNTPKMFVFDAPYNSTQKLALTADSDKNSNYVTVTDASVLNGYKYVRMDMPANKEANSLYLDGKTNTRSIWSNINNKGVEGKEFHEIDRIEGNKVYFKDEFINDIKAAHGWTVSGWGMMENSGFEDIHFKANFTEGFQHHKNYKHDSGWSAIGFGDAAHCWVRRSRFSNVTQAVSTGHCYAVSIIQILVDGNRGHALVGAGGSSRILMGLIWDNTNRGQWHGIDVSGRTTGSVAWRIDAENGRGMDIHGSYPRSNLYDLYAAYDVMGNGGHYANLPNHLGGLTIWNHSRVGPNVSNFDFWEDCGSNYCNAAVANPIIVGYHGSKTTFLQSNIKYEESNGVKVYPESLYEAQVEYRLGTRPVWFDEAIAEYEELKDKWYQIPESLNYTETINNLSLVGWGQETYIGDNEIIWHVNAKGVNNYIDSSKEIYFQKGVIGIHSNNIPGGISSFSVDCKDLWEDGSERIIELLINNKVVGSMRHIGSEIYQFKVENINITGDIKIALRNASTSSKNNTIAINDISWMPSSSLASSEHIIDAIRVYPNPTNDNVTIRLPINNTIKTLVLIDIHGRTLLTQPVNTRNNTVVLNLEKKAISKGVYLLQLKDDKSFKTIKIIKK</sequence>
<comment type="caution">
    <text evidence="4">The sequence shown here is derived from an EMBL/GenBank/DDBJ whole genome shotgun (WGS) entry which is preliminary data.</text>
</comment>
<keyword evidence="5" id="KW-1185">Reference proteome</keyword>
<proteinExistence type="predicted"/>
<dbReference type="EMBL" id="BMWZ01000001">
    <property type="protein sequence ID" value="GGZ69408.1"/>
    <property type="molecule type" value="Genomic_DNA"/>
</dbReference>
<keyword evidence="1" id="KW-0732">Signal</keyword>
<name>A0A918QVS9_9FLAO</name>
<evidence type="ECO:0000259" key="2">
    <source>
        <dbReference type="Pfam" id="PF16315"/>
    </source>
</evidence>
<dbReference type="InterPro" id="IPR011050">
    <property type="entry name" value="Pectin_lyase_fold/virulence"/>
</dbReference>
<accession>A0A918QVS9</accession>
<dbReference type="AlphaFoldDB" id="A0A918QVS9"/>
<evidence type="ECO:0000313" key="5">
    <source>
        <dbReference type="Proteomes" id="UP000636004"/>
    </source>
</evidence>
<dbReference type="Pfam" id="PF16315">
    <property type="entry name" value="DUF4955"/>
    <property type="match status" value="1"/>
</dbReference>
<gene>
    <name evidence="4" type="ORF">GCM10007028_03030</name>
</gene>
<dbReference type="Gene3D" id="2.160.20.10">
    <property type="entry name" value="Single-stranded right-handed beta-helix, Pectin lyase-like"/>
    <property type="match status" value="1"/>
</dbReference>
<evidence type="ECO:0008006" key="6">
    <source>
        <dbReference type="Google" id="ProtNLM"/>
    </source>
</evidence>
<protein>
    <recommendedName>
        <fullName evidence="6">T9SS type A sorting domain-containing protein</fullName>
    </recommendedName>
</protein>
<dbReference type="InterPro" id="IPR026444">
    <property type="entry name" value="Secre_tail"/>
</dbReference>